<evidence type="ECO:0000313" key="4">
    <source>
        <dbReference type="Proteomes" id="UP001152766"/>
    </source>
</evidence>
<reference evidence="3" key="1">
    <citation type="submission" date="2019-02" db="EMBL/GenBank/DDBJ databases">
        <title>Draft genome of the type strain Pelomonas aquatica CCUG 52575T.</title>
        <authorList>
            <person name="Gomila M."/>
            <person name="Lalucat J."/>
        </authorList>
    </citation>
    <scope>NUCLEOTIDE SEQUENCE</scope>
    <source>
        <strain evidence="3">CCUG 52575</strain>
    </source>
</reference>
<dbReference type="EMBL" id="SGUG01000020">
    <property type="protein sequence ID" value="MDG0863629.1"/>
    <property type="molecule type" value="Genomic_DNA"/>
</dbReference>
<dbReference type="Proteomes" id="UP001152766">
    <property type="component" value="Unassembled WGS sequence"/>
</dbReference>
<proteinExistence type="predicted"/>
<organism evidence="3 4">
    <name type="scientific">Pelomonas aquatica</name>
    <dbReference type="NCBI Taxonomy" id="431058"/>
    <lineage>
        <taxon>Bacteria</taxon>
        <taxon>Pseudomonadati</taxon>
        <taxon>Pseudomonadota</taxon>
        <taxon>Betaproteobacteria</taxon>
        <taxon>Burkholderiales</taxon>
        <taxon>Sphaerotilaceae</taxon>
        <taxon>Roseateles</taxon>
    </lineage>
</organism>
<sequence>MPTERRRPRLRVLVLAGMVVGSLATLGWWIFGPPGVFVELTQRSWRMEIEIERLRPETGSDWCDELPAGAYDISRRTVEVDPTGRRAGPGEHCRYTVLAWRRAWLARNAGGPETTPDWPRPPLRITAPGEAGGERLGKRRAFYEIELRDRANHAWTCSVDPTRWKALRTGMRFRIPVNRWSTADCARMYPSDI</sequence>
<keyword evidence="4" id="KW-1185">Reference proteome</keyword>
<gene>
    <name evidence="3" type="ORF">EXJ73_14270</name>
</gene>
<comment type="caution">
    <text evidence="3">The sequence shown here is derived from an EMBL/GenBank/DDBJ whole genome shotgun (WGS) entry which is preliminary data.</text>
</comment>
<accession>A0A9X4LIM4</accession>
<name>A0A9X4LIM4_9BURK</name>
<dbReference type="RefSeq" id="WP_268149595.1">
    <property type="nucleotide sequence ID" value="NZ_JAPPUW010000007.1"/>
</dbReference>
<evidence type="ECO:0000256" key="1">
    <source>
        <dbReference type="SAM" id="MobiDB-lite"/>
    </source>
</evidence>
<dbReference type="AlphaFoldDB" id="A0A9X4LIM4"/>
<keyword evidence="2" id="KW-0812">Transmembrane</keyword>
<feature type="transmembrane region" description="Helical" evidence="2">
    <location>
        <begin position="12"/>
        <end position="31"/>
    </location>
</feature>
<evidence type="ECO:0000313" key="3">
    <source>
        <dbReference type="EMBL" id="MDG0863629.1"/>
    </source>
</evidence>
<keyword evidence="2" id="KW-0472">Membrane</keyword>
<keyword evidence="2" id="KW-1133">Transmembrane helix</keyword>
<evidence type="ECO:0000256" key="2">
    <source>
        <dbReference type="SAM" id="Phobius"/>
    </source>
</evidence>
<feature type="region of interest" description="Disordered" evidence="1">
    <location>
        <begin position="111"/>
        <end position="132"/>
    </location>
</feature>
<protein>
    <submittedName>
        <fullName evidence="3">Uncharacterized protein</fullName>
    </submittedName>
</protein>